<protein>
    <submittedName>
        <fullName evidence="1">Uncharacterized protein</fullName>
    </submittedName>
</protein>
<proteinExistence type="predicted"/>
<name>A0A2T2WEK4_SULTH</name>
<dbReference type="AlphaFoldDB" id="A0A2T2WEK4"/>
<comment type="caution">
    <text evidence="1">The sequence shown here is derived from an EMBL/GenBank/DDBJ whole genome shotgun (WGS) entry which is preliminary data.</text>
</comment>
<accession>A0A2T2WEK4</accession>
<dbReference type="EMBL" id="PXYX01000135">
    <property type="protein sequence ID" value="PSR20664.1"/>
    <property type="molecule type" value="Genomic_DNA"/>
</dbReference>
<gene>
    <name evidence="1" type="ORF">C7B47_17855</name>
</gene>
<evidence type="ECO:0000313" key="1">
    <source>
        <dbReference type="EMBL" id="PSR20664.1"/>
    </source>
</evidence>
<dbReference type="Proteomes" id="UP000242705">
    <property type="component" value="Unassembled WGS sequence"/>
</dbReference>
<evidence type="ECO:0000313" key="2">
    <source>
        <dbReference type="Proteomes" id="UP000242705"/>
    </source>
</evidence>
<sequence>MISAPPEASRLLPCARQWIRAPWAAGPWDPAVARICIEYTEQRVDATLGHRSSAWWATIERKHWETYRAWLVAHQTLIHAWTDQHAPCLAQACVDWWTFTRQLGAIRENSASWPLDTAKI</sequence>
<reference evidence="1 2" key="1">
    <citation type="journal article" date="2014" name="BMC Genomics">
        <title>Comparison of environmental and isolate Sulfobacillus genomes reveals diverse carbon, sulfur, nitrogen, and hydrogen metabolisms.</title>
        <authorList>
            <person name="Justice N.B."/>
            <person name="Norman A."/>
            <person name="Brown C.T."/>
            <person name="Singh A."/>
            <person name="Thomas B.C."/>
            <person name="Banfield J.F."/>
        </authorList>
    </citation>
    <scope>NUCLEOTIDE SEQUENCE [LARGE SCALE GENOMIC DNA]</scope>
    <source>
        <strain evidence="1">AMDSBA5</strain>
    </source>
</reference>
<organism evidence="1 2">
    <name type="scientific">Sulfobacillus thermosulfidooxidans</name>
    <dbReference type="NCBI Taxonomy" id="28034"/>
    <lineage>
        <taxon>Bacteria</taxon>
        <taxon>Bacillati</taxon>
        <taxon>Bacillota</taxon>
        <taxon>Clostridia</taxon>
        <taxon>Eubacteriales</taxon>
        <taxon>Clostridiales Family XVII. Incertae Sedis</taxon>
        <taxon>Sulfobacillus</taxon>
    </lineage>
</organism>